<dbReference type="Proteomes" id="UP000326565">
    <property type="component" value="Unassembled WGS sequence"/>
</dbReference>
<dbReference type="PANTHER" id="PTHR22893:SF91">
    <property type="entry name" value="NADPH DEHYDROGENASE 2-RELATED"/>
    <property type="match status" value="1"/>
</dbReference>
<dbReference type="OrthoDB" id="276546at2759"/>
<evidence type="ECO:0000313" key="4">
    <source>
        <dbReference type="Proteomes" id="UP000326565"/>
    </source>
</evidence>
<dbReference type="Pfam" id="PF00724">
    <property type="entry name" value="Oxidored_FMN"/>
    <property type="match status" value="1"/>
</dbReference>
<proteinExistence type="predicted"/>
<protein>
    <submittedName>
        <fullName evidence="3">Putative NADPH dehydrogenase Oye3</fullName>
    </submittedName>
</protein>
<dbReference type="AlphaFoldDB" id="A0A5N5WRM8"/>
<dbReference type="InterPro" id="IPR045247">
    <property type="entry name" value="Oye-like"/>
</dbReference>
<dbReference type="Gene3D" id="3.20.20.70">
    <property type="entry name" value="Aldolase class I"/>
    <property type="match status" value="1"/>
</dbReference>
<dbReference type="GO" id="GO:0010181">
    <property type="term" value="F:FMN binding"/>
    <property type="evidence" value="ECO:0007669"/>
    <property type="project" value="InterPro"/>
</dbReference>
<dbReference type="PANTHER" id="PTHR22893">
    <property type="entry name" value="NADH OXIDOREDUCTASE-RELATED"/>
    <property type="match status" value="1"/>
</dbReference>
<organism evidence="3 4">
    <name type="scientific">Aspergillus leporis</name>
    <dbReference type="NCBI Taxonomy" id="41062"/>
    <lineage>
        <taxon>Eukaryota</taxon>
        <taxon>Fungi</taxon>
        <taxon>Dikarya</taxon>
        <taxon>Ascomycota</taxon>
        <taxon>Pezizomycotina</taxon>
        <taxon>Eurotiomycetes</taxon>
        <taxon>Eurotiomycetidae</taxon>
        <taxon>Eurotiales</taxon>
        <taxon>Aspergillaceae</taxon>
        <taxon>Aspergillus</taxon>
        <taxon>Aspergillus subgen. Circumdati</taxon>
    </lineage>
</organism>
<accession>A0A5N5WRM8</accession>
<gene>
    <name evidence="3" type="ORF">BDV29DRAFT_197581</name>
</gene>
<dbReference type="EMBL" id="ML732279">
    <property type="protein sequence ID" value="KAB8071228.1"/>
    <property type="molecule type" value="Genomic_DNA"/>
</dbReference>
<dbReference type="InterPro" id="IPR013785">
    <property type="entry name" value="Aldolase_TIM"/>
</dbReference>
<evidence type="ECO:0000259" key="2">
    <source>
        <dbReference type="Pfam" id="PF00724"/>
    </source>
</evidence>
<keyword evidence="4" id="KW-1185">Reference proteome</keyword>
<dbReference type="FunFam" id="3.20.20.70:FF:000138">
    <property type="entry name" value="NADPH dehydrogenase 1"/>
    <property type="match status" value="1"/>
</dbReference>
<dbReference type="CDD" id="cd02933">
    <property type="entry name" value="OYE_like_FMN"/>
    <property type="match status" value="1"/>
</dbReference>
<reference evidence="3 4" key="1">
    <citation type="submission" date="2019-04" db="EMBL/GenBank/DDBJ databases">
        <title>Friends and foes A comparative genomics study of 23 Aspergillus species from section Flavi.</title>
        <authorList>
            <consortium name="DOE Joint Genome Institute"/>
            <person name="Kjaerbolling I."/>
            <person name="Vesth T."/>
            <person name="Frisvad J.C."/>
            <person name="Nybo J.L."/>
            <person name="Theobald S."/>
            <person name="Kildgaard S."/>
            <person name="Isbrandt T."/>
            <person name="Kuo A."/>
            <person name="Sato A."/>
            <person name="Lyhne E.K."/>
            <person name="Kogle M.E."/>
            <person name="Wiebenga A."/>
            <person name="Kun R.S."/>
            <person name="Lubbers R.J."/>
            <person name="Makela M.R."/>
            <person name="Barry K."/>
            <person name="Chovatia M."/>
            <person name="Clum A."/>
            <person name="Daum C."/>
            <person name="Haridas S."/>
            <person name="He G."/>
            <person name="LaButti K."/>
            <person name="Lipzen A."/>
            <person name="Mondo S."/>
            <person name="Riley R."/>
            <person name="Salamov A."/>
            <person name="Simmons B.A."/>
            <person name="Magnuson J.K."/>
            <person name="Henrissat B."/>
            <person name="Mortensen U.H."/>
            <person name="Larsen T.O."/>
            <person name="Devries R.P."/>
            <person name="Grigoriev I.V."/>
            <person name="Machida M."/>
            <person name="Baker S.E."/>
            <person name="Andersen M.R."/>
        </authorList>
    </citation>
    <scope>NUCLEOTIDE SEQUENCE [LARGE SCALE GENOMIC DNA]</scope>
    <source>
        <strain evidence="3 4">CBS 151.66</strain>
    </source>
</reference>
<dbReference type="InterPro" id="IPR001155">
    <property type="entry name" value="OxRdtase_FMN_N"/>
</dbReference>
<sequence>MREHPSSSNLFKPLTVGRCHLQHRMIMAPTTRYRADELGVPLPFVQEYYAQRASVPGTLLITEATDICPQATGYAHVPGIWSPAQCKAWKEIVFRVHSKKSYIFCQLWATGRAAEPDVLANTGFDLVSSSAVPLDPAAPMPRALTEDEIRQYIADFAQAARNAIDAGFDGVEIHGANGYLIDQFTQASSNHRRDRWGGDVEKRAQFAIKVTQAVIEDVGANRVGVKLSPWSQYLGMGTMEGLVPQFEYLIFQLRRLNLAYLHLANSRWLDEGNPHPDPHHEVFVRAWGLSTPILLAGGYDAASAQRVTDVLYAGHDNVAIAFGRYFISTPDLPFRIKAGVQLQAYDRASFYSTLTKEGYLYYPFSPEFLALHSPDSEKKCNYKKVVDE</sequence>
<dbReference type="SUPFAM" id="SSF51395">
    <property type="entry name" value="FMN-linked oxidoreductases"/>
    <property type="match status" value="1"/>
</dbReference>
<evidence type="ECO:0000256" key="1">
    <source>
        <dbReference type="ARBA" id="ARBA00022857"/>
    </source>
</evidence>
<evidence type="ECO:0000313" key="3">
    <source>
        <dbReference type="EMBL" id="KAB8071228.1"/>
    </source>
</evidence>
<feature type="domain" description="NADH:flavin oxidoreductase/NADH oxidase N-terminal" evidence="2">
    <location>
        <begin position="9"/>
        <end position="342"/>
    </location>
</feature>
<dbReference type="GO" id="GO:0003959">
    <property type="term" value="F:NADPH dehydrogenase activity"/>
    <property type="evidence" value="ECO:0007669"/>
    <property type="project" value="TreeGrafter"/>
</dbReference>
<keyword evidence="1" id="KW-0521">NADP</keyword>
<name>A0A5N5WRM8_9EURO</name>